<keyword evidence="7 8" id="KW-0275">Fatty acid biosynthesis</keyword>
<accession>A0A7M1B2V9</accession>
<keyword evidence="4 8" id="KW-0276">Fatty acid metabolism</keyword>
<dbReference type="KEGG" id="ssei:FJR45_07725"/>
<evidence type="ECO:0000256" key="5">
    <source>
        <dbReference type="ARBA" id="ARBA00022842"/>
    </source>
</evidence>
<dbReference type="InterPro" id="IPR037143">
    <property type="entry name" value="4-PPantetheinyl_Trfase_dom_sf"/>
</dbReference>
<dbReference type="GO" id="GO:0005737">
    <property type="term" value="C:cytoplasm"/>
    <property type="evidence" value="ECO:0007669"/>
    <property type="project" value="UniProtKB-SubCell"/>
</dbReference>
<keyword evidence="11" id="KW-1185">Reference proteome</keyword>
<gene>
    <name evidence="8" type="primary">acpS</name>
    <name evidence="10" type="ORF">FJR45_07725</name>
</gene>
<feature type="domain" description="4'-phosphopantetheinyl transferase" evidence="9">
    <location>
        <begin position="2"/>
        <end position="110"/>
    </location>
</feature>
<keyword evidence="6 8" id="KW-0443">Lipid metabolism</keyword>
<dbReference type="EMBL" id="CP041235">
    <property type="protein sequence ID" value="QOP43846.1"/>
    <property type="molecule type" value="Genomic_DNA"/>
</dbReference>
<dbReference type="EC" id="2.7.8.7" evidence="8"/>
<dbReference type="AlphaFoldDB" id="A0A7M1B2V9"/>
<keyword evidence="1 8" id="KW-0444">Lipid biosynthesis</keyword>
<dbReference type="InterPro" id="IPR008278">
    <property type="entry name" value="4-PPantetheinyl_Trfase_dom"/>
</dbReference>
<keyword evidence="5 8" id="KW-0460">Magnesium</keyword>
<comment type="function">
    <text evidence="8">Transfers the 4'-phosphopantetheine moiety from coenzyme A to a Ser of acyl-carrier-protein.</text>
</comment>
<comment type="cofactor">
    <cofactor evidence="8">
        <name>Mg(2+)</name>
        <dbReference type="ChEBI" id="CHEBI:18420"/>
    </cofactor>
</comment>
<dbReference type="GO" id="GO:0008897">
    <property type="term" value="F:holo-[acyl-carrier-protein] synthase activity"/>
    <property type="evidence" value="ECO:0007669"/>
    <property type="project" value="UniProtKB-UniRule"/>
</dbReference>
<dbReference type="InterPro" id="IPR002582">
    <property type="entry name" value="ACPS"/>
</dbReference>
<keyword evidence="8" id="KW-0963">Cytoplasm</keyword>
<protein>
    <recommendedName>
        <fullName evidence="8">Holo-[acyl-carrier-protein] synthase</fullName>
        <shortName evidence="8">Holo-ACP synthase</shortName>
        <ecNumber evidence="8">2.7.8.7</ecNumber>
    </recommendedName>
    <alternativeName>
        <fullName evidence="8">4'-phosphopantetheinyl transferase AcpS</fullName>
    </alternativeName>
</protein>
<dbReference type="Gene3D" id="3.90.470.20">
    <property type="entry name" value="4'-phosphopantetheinyl transferase domain"/>
    <property type="match status" value="1"/>
</dbReference>
<feature type="binding site" evidence="8">
    <location>
        <position position="50"/>
    </location>
    <ligand>
        <name>Mg(2+)</name>
        <dbReference type="ChEBI" id="CHEBI:18420"/>
    </ligand>
</feature>
<dbReference type="SUPFAM" id="SSF56214">
    <property type="entry name" value="4'-phosphopantetheinyl transferase"/>
    <property type="match status" value="1"/>
</dbReference>
<evidence type="ECO:0000256" key="2">
    <source>
        <dbReference type="ARBA" id="ARBA00022679"/>
    </source>
</evidence>
<evidence type="ECO:0000313" key="10">
    <source>
        <dbReference type="EMBL" id="QOP43846.1"/>
    </source>
</evidence>
<name>A0A7M1B2V9_9BACT</name>
<feature type="binding site" evidence="8">
    <location>
        <position position="5"/>
    </location>
    <ligand>
        <name>Mg(2+)</name>
        <dbReference type="ChEBI" id="CHEBI:18420"/>
    </ligand>
</feature>
<reference evidence="10 11" key="1">
    <citation type="submission" date="2019-06" db="EMBL/GenBank/DDBJ databases">
        <title>Sulfurimonas gotlandica sp. nov., a chemoautotrophic and psychrotolerant epsilonproteobacterium isolated from a pelagic redoxcline, and an emended description of the genus Sulfurimonas.</title>
        <authorList>
            <person name="Wang S."/>
            <person name="Jiang L."/>
            <person name="Shao Z."/>
        </authorList>
    </citation>
    <scope>NUCLEOTIDE SEQUENCE [LARGE SCALE GENOMIC DNA]</scope>
    <source>
        <strain evidence="10 11">S2-6</strain>
    </source>
</reference>
<dbReference type="Proteomes" id="UP000593719">
    <property type="component" value="Chromosome"/>
</dbReference>
<comment type="subcellular location">
    <subcellularLocation>
        <location evidence="8">Cytoplasm</location>
    </subcellularLocation>
</comment>
<dbReference type="InterPro" id="IPR004568">
    <property type="entry name" value="Ppantetheine-prot_Trfase_dom"/>
</dbReference>
<organism evidence="10 11">
    <name type="scientific">Sulfurimonas sediminis</name>
    <dbReference type="NCBI Taxonomy" id="2590020"/>
    <lineage>
        <taxon>Bacteria</taxon>
        <taxon>Pseudomonadati</taxon>
        <taxon>Campylobacterota</taxon>
        <taxon>Epsilonproteobacteria</taxon>
        <taxon>Campylobacterales</taxon>
        <taxon>Sulfurimonadaceae</taxon>
        <taxon>Sulfurimonas</taxon>
    </lineage>
</organism>
<comment type="similarity">
    <text evidence="8">Belongs to the P-Pant transferase superfamily. AcpS family.</text>
</comment>
<proteinExistence type="inferred from homology"/>
<dbReference type="GO" id="GO:0000287">
    <property type="term" value="F:magnesium ion binding"/>
    <property type="evidence" value="ECO:0007669"/>
    <property type="project" value="UniProtKB-UniRule"/>
</dbReference>
<comment type="catalytic activity">
    <reaction evidence="8">
        <text>apo-[ACP] + CoA = holo-[ACP] + adenosine 3',5'-bisphosphate + H(+)</text>
        <dbReference type="Rhea" id="RHEA:12068"/>
        <dbReference type="Rhea" id="RHEA-COMP:9685"/>
        <dbReference type="Rhea" id="RHEA-COMP:9690"/>
        <dbReference type="ChEBI" id="CHEBI:15378"/>
        <dbReference type="ChEBI" id="CHEBI:29999"/>
        <dbReference type="ChEBI" id="CHEBI:57287"/>
        <dbReference type="ChEBI" id="CHEBI:58343"/>
        <dbReference type="ChEBI" id="CHEBI:64479"/>
        <dbReference type="EC" id="2.7.8.7"/>
    </reaction>
</comment>
<evidence type="ECO:0000256" key="7">
    <source>
        <dbReference type="ARBA" id="ARBA00023160"/>
    </source>
</evidence>
<evidence type="ECO:0000256" key="4">
    <source>
        <dbReference type="ARBA" id="ARBA00022832"/>
    </source>
</evidence>
<dbReference type="GO" id="GO:0006633">
    <property type="term" value="P:fatty acid biosynthetic process"/>
    <property type="evidence" value="ECO:0007669"/>
    <property type="project" value="UniProtKB-UniRule"/>
</dbReference>
<dbReference type="NCBIfam" id="TIGR00516">
    <property type="entry name" value="acpS"/>
    <property type="match status" value="1"/>
</dbReference>
<dbReference type="Pfam" id="PF01648">
    <property type="entry name" value="ACPS"/>
    <property type="match status" value="1"/>
</dbReference>
<dbReference type="NCBIfam" id="TIGR00556">
    <property type="entry name" value="pantethn_trn"/>
    <property type="match status" value="1"/>
</dbReference>
<sequence>MIGIDIIKASRMQHLMERFGDKGLRRFLLEDEIRLIKSYKTAAGFWAAKEAFSKALGTGIGAECSFFDIKIYKSEKGAPLFALSKKIIEKFKIIDAALSITHDGDYAISVVSIESLDSSSSDKIKQF</sequence>
<evidence type="ECO:0000256" key="6">
    <source>
        <dbReference type="ARBA" id="ARBA00023098"/>
    </source>
</evidence>
<evidence type="ECO:0000256" key="3">
    <source>
        <dbReference type="ARBA" id="ARBA00022723"/>
    </source>
</evidence>
<keyword evidence="2 8" id="KW-0808">Transferase</keyword>
<dbReference type="RefSeq" id="WP_193150034.1">
    <property type="nucleotide sequence ID" value="NZ_CP041235.1"/>
</dbReference>
<evidence type="ECO:0000256" key="1">
    <source>
        <dbReference type="ARBA" id="ARBA00022516"/>
    </source>
</evidence>
<keyword evidence="3 8" id="KW-0479">Metal-binding</keyword>
<dbReference type="HAMAP" id="MF_00101">
    <property type="entry name" value="AcpS"/>
    <property type="match status" value="1"/>
</dbReference>
<evidence type="ECO:0000256" key="8">
    <source>
        <dbReference type="HAMAP-Rule" id="MF_00101"/>
    </source>
</evidence>
<evidence type="ECO:0000313" key="11">
    <source>
        <dbReference type="Proteomes" id="UP000593719"/>
    </source>
</evidence>
<evidence type="ECO:0000259" key="9">
    <source>
        <dbReference type="Pfam" id="PF01648"/>
    </source>
</evidence>